<keyword evidence="2" id="KW-0812">Transmembrane</keyword>
<dbReference type="InParanoid" id="A0A0D2X054"/>
<dbReference type="RefSeq" id="XP_004364989.1">
    <property type="nucleotide sequence ID" value="XM_004364932.2"/>
</dbReference>
<keyword evidence="4" id="KW-1185">Reference proteome</keyword>
<evidence type="ECO:0000256" key="1">
    <source>
        <dbReference type="SAM" id="MobiDB-lite"/>
    </source>
</evidence>
<name>A0A0D2X054_CAPO3</name>
<evidence type="ECO:0008006" key="5">
    <source>
        <dbReference type="Google" id="ProtNLM"/>
    </source>
</evidence>
<feature type="transmembrane region" description="Helical" evidence="2">
    <location>
        <begin position="145"/>
        <end position="165"/>
    </location>
</feature>
<accession>A0A0D2X054</accession>
<reference evidence="4" key="1">
    <citation type="submission" date="2011-02" db="EMBL/GenBank/DDBJ databases">
        <title>The Genome Sequence of Capsaspora owczarzaki ATCC 30864.</title>
        <authorList>
            <person name="Russ C."/>
            <person name="Cuomo C."/>
            <person name="Burger G."/>
            <person name="Gray M.W."/>
            <person name="Holland P.W.H."/>
            <person name="King N."/>
            <person name="Lang F.B.F."/>
            <person name="Roger A.J."/>
            <person name="Ruiz-Trillo I."/>
            <person name="Young S.K."/>
            <person name="Zeng Q."/>
            <person name="Gargeya S."/>
            <person name="Alvarado L."/>
            <person name="Berlin A."/>
            <person name="Chapman S.B."/>
            <person name="Chen Z."/>
            <person name="Freedman E."/>
            <person name="Gellesch M."/>
            <person name="Goldberg J."/>
            <person name="Griggs A."/>
            <person name="Gujja S."/>
            <person name="Heilman E."/>
            <person name="Heiman D."/>
            <person name="Howarth C."/>
            <person name="Mehta T."/>
            <person name="Neiman D."/>
            <person name="Pearson M."/>
            <person name="Roberts A."/>
            <person name="Saif S."/>
            <person name="Shea T."/>
            <person name="Shenoy N."/>
            <person name="Sisk P."/>
            <person name="Stolte C."/>
            <person name="Sykes S."/>
            <person name="White J."/>
            <person name="Yandava C."/>
            <person name="Haas B."/>
            <person name="Nusbaum C."/>
            <person name="Birren B."/>
        </authorList>
    </citation>
    <scope>NUCLEOTIDE SEQUENCE</scope>
    <source>
        <strain evidence="4">ATCC 30864</strain>
    </source>
</reference>
<evidence type="ECO:0000256" key="2">
    <source>
        <dbReference type="SAM" id="Phobius"/>
    </source>
</evidence>
<protein>
    <recommendedName>
        <fullName evidence="5">Transmembrane protein</fullName>
    </recommendedName>
</protein>
<dbReference type="Proteomes" id="UP000008743">
    <property type="component" value="Unassembled WGS sequence"/>
</dbReference>
<evidence type="ECO:0000313" key="4">
    <source>
        <dbReference type="Proteomes" id="UP000008743"/>
    </source>
</evidence>
<keyword evidence="2" id="KW-0472">Membrane</keyword>
<dbReference type="AlphaFoldDB" id="A0A0D2X054"/>
<dbReference type="EMBL" id="KE346360">
    <property type="protein sequence ID" value="KJE88464.1"/>
    <property type="molecule type" value="Genomic_DNA"/>
</dbReference>
<dbReference type="OrthoDB" id="10041630at2759"/>
<evidence type="ECO:0000313" key="3">
    <source>
        <dbReference type="EMBL" id="KJE88464.1"/>
    </source>
</evidence>
<sequence length="353" mass="39482">MSLSPPSRPVPEPPERVAPTPPASQAGASDQELADLFAALEAEDVQLREEHLLLDDVPPQNEVVVSLQLRLMLQGAWFALLGSVLLLTSKPLWIVHRRYALVMLLTTVGLFVALHLLIIPFRIVITLLSLLSLDLNFLLESASSTILSFCRLVPFGLLLVMRYGYMDVLDNLFFIGMDNFPRLKAALREERRPPFSLRRFIDKKIAFLLKIIAALLLSLVPYVGPAILFFLQYKTVGLVLGRGLGLTIAFLGVFVPLRELCWGFLYVCVLARAISWELLAPYHERVSQQRSRSSGDPRPRIERSALTQLQQDAMALGFGIPIALLLHYTPYGWVMFGLLQASAAYLVAGLHFH</sequence>
<keyword evidence="2" id="KW-1133">Transmembrane helix</keyword>
<organism evidence="3 4">
    <name type="scientific">Capsaspora owczarzaki (strain ATCC 30864)</name>
    <dbReference type="NCBI Taxonomy" id="595528"/>
    <lineage>
        <taxon>Eukaryota</taxon>
        <taxon>Filasterea</taxon>
        <taxon>Capsaspora</taxon>
    </lineage>
</organism>
<feature type="compositionally biased region" description="Pro residues" evidence="1">
    <location>
        <begin position="1"/>
        <end position="12"/>
    </location>
</feature>
<feature type="transmembrane region" description="Helical" evidence="2">
    <location>
        <begin position="67"/>
        <end position="87"/>
    </location>
</feature>
<gene>
    <name evidence="3" type="ORF">CAOG_000118</name>
</gene>
<feature type="region of interest" description="Disordered" evidence="1">
    <location>
        <begin position="1"/>
        <end position="28"/>
    </location>
</feature>
<feature type="transmembrane region" description="Helical" evidence="2">
    <location>
        <begin position="99"/>
        <end position="125"/>
    </location>
</feature>
<feature type="transmembrane region" description="Helical" evidence="2">
    <location>
        <begin position="237"/>
        <end position="257"/>
    </location>
</feature>
<proteinExistence type="predicted"/>
<feature type="transmembrane region" description="Helical" evidence="2">
    <location>
        <begin position="207"/>
        <end position="231"/>
    </location>
</feature>